<gene>
    <name evidence="2" type="ORF">ENR64_11675</name>
</gene>
<accession>A0A7C3PEP0</accession>
<sequence length="87" mass="9794">MSKARVWFNGIVGAIFLGAITFGIVYRLGHPWNCEQANEALREAEYAEKEAFNEMKKAGSQLNGDAYKVAIQKKLDAEVKEIEKCQK</sequence>
<keyword evidence="1" id="KW-1133">Transmembrane helix</keyword>
<comment type="caution">
    <text evidence="2">The sequence shown here is derived from an EMBL/GenBank/DDBJ whole genome shotgun (WGS) entry which is preliminary data.</text>
</comment>
<reference evidence="2" key="1">
    <citation type="journal article" date="2020" name="mSystems">
        <title>Genome- and Community-Level Interaction Insights into Carbon Utilization and Element Cycling Functions of Hydrothermarchaeota in Hydrothermal Sediment.</title>
        <authorList>
            <person name="Zhou Z."/>
            <person name="Liu Y."/>
            <person name="Xu W."/>
            <person name="Pan J."/>
            <person name="Luo Z.H."/>
            <person name="Li M."/>
        </authorList>
    </citation>
    <scope>NUCLEOTIDE SEQUENCE [LARGE SCALE GENOMIC DNA]</scope>
    <source>
        <strain evidence="2">SpSt-418</strain>
    </source>
</reference>
<name>A0A7C3PEP0_9CYAN</name>
<keyword evidence="1" id="KW-0812">Transmembrane</keyword>
<proteinExistence type="predicted"/>
<evidence type="ECO:0000313" key="2">
    <source>
        <dbReference type="EMBL" id="HFM98393.1"/>
    </source>
</evidence>
<feature type="transmembrane region" description="Helical" evidence="1">
    <location>
        <begin position="6"/>
        <end position="26"/>
    </location>
</feature>
<evidence type="ECO:0000256" key="1">
    <source>
        <dbReference type="SAM" id="Phobius"/>
    </source>
</evidence>
<dbReference type="AlphaFoldDB" id="A0A7C3PEP0"/>
<dbReference type="EMBL" id="DSRU01000167">
    <property type="protein sequence ID" value="HFM98393.1"/>
    <property type="molecule type" value="Genomic_DNA"/>
</dbReference>
<keyword evidence="1" id="KW-0472">Membrane</keyword>
<protein>
    <submittedName>
        <fullName evidence="2">Uncharacterized protein</fullName>
    </submittedName>
</protein>
<organism evidence="2">
    <name type="scientific">Oscillatoriales cyanobacterium SpSt-418</name>
    <dbReference type="NCBI Taxonomy" id="2282169"/>
    <lineage>
        <taxon>Bacteria</taxon>
        <taxon>Bacillati</taxon>
        <taxon>Cyanobacteriota</taxon>
        <taxon>Cyanophyceae</taxon>
        <taxon>Oscillatoriophycideae</taxon>
        <taxon>Oscillatoriales</taxon>
    </lineage>
</organism>